<dbReference type="Proteomes" id="UP000807769">
    <property type="component" value="Unassembled WGS sequence"/>
</dbReference>
<feature type="compositionally biased region" description="Basic and acidic residues" evidence="1">
    <location>
        <begin position="39"/>
        <end position="55"/>
    </location>
</feature>
<dbReference type="EMBL" id="JABBWG010000049">
    <property type="protein sequence ID" value="KAG1806006.1"/>
    <property type="molecule type" value="Genomic_DNA"/>
</dbReference>
<dbReference type="GeneID" id="64627517"/>
<keyword evidence="3" id="KW-1185">Reference proteome</keyword>
<evidence type="ECO:0000313" key="2">
    <source>
        <dbReference type="EMBL" id="KAG1806006.1"/>
    </source>
</evidence>
<protein>
    <submittedName>
        <fullName evidence="2">Uncharacterized protein</fullName>
    </submittedName>
</protein>
<reference evidence="2" key="1">
    <citation type="journal article" date="2020" name="New Phytol.">
        <title>Comparative genomics reveals dynamic genome evolution in host specialist ectomycorrhizal fungi.</title>
        <authorList>
            <person name="Lofgren L.A."/>
            <person name="Nguyen N.H."/>
            <person name="Vilgalys R."/>
            <person name="Ruytinx J."/>
            <person name="Liao H.L."/>
            <person name="Branco S."/>
            <person name="Kuo A."/>
            <person name="LaButti K."/>
            <person name="Lipzen A."/>
            <person name="Andreopoulos W."/>
            <person name="Pangilinan J."/>
            <person name="Riley R."/>
            <person name="Hundley H."/>
            <person name="Na H."/>
            <person name="Barry K."/>
            <person name="Grigoriev I.V."/>
            <person name="Stajich J.E."/>
            <person name="Kennedy P.G."/>
        </authorList>
    </citation>
    <scope>NUCLEOTIDE SEQUENCE</scope>
    <source>
        <strain evidence="2">MN1</strain>
    </source>
</reference>
<evidence type="ECO:0000256" key="1">
    <source>
        <dbReference type="SAM" id="MobiDB-lite"/>
    </source>
</evidence>
<feature type="region of interest" description="Disordered" evidence="1">
    <location>
        <begin position="1"/>
        <end position="58"/>
    </location>
</feature>
<gene>
    <name evidence="2" type="ORF">BJ212DRAFT_1303855</name>
</gene>
<proteinExistence type="predicted"/>
<dbReference type="OrthoDB" id="2680467at2759"/>
<organism evidence="2 3">
    <name type="scientific">Suillus subaureus</name>
    <dbReference type="NCBI Taxonomy" id="48587"/>
    <lineage>
        <taxon>Eukaryota</taxon>
        <taxon>Fungi</taxon>
        <taxon>Dikarya</taxon>
        <taxon>Basidiomycota</taxon>
        <taxon>Agaricomycotina</taxon>
        <taxon>Agaricomycetes</taxon>
        <taxon>Agaricomycetidae</taxon>
        <taxon>Boletales</taxon>
        <taxon>Suillineae</taxon>
        <taxon>Suillaceae</taxon>
        <taxon>Suillus</taxon>
    </lineage>
</organism>
<dbReference type="RefSeq" id="XP_041187582.1">
    <property type="nucleotide sequence ID" value="XM_041333500.1"/>
</dbReference>
<comment type="caution">
    <text evidence="2">The sequence shown here is derived from an EMBL/GenBank/DDBJ whole genome shotgun (WGS) entry which is preliminary data.</text>
</comment>
<sequence>MSQDTKVSRKYQLSGKGKGDVSHVSKKYQLSSKGIGSNDQEKEKRGDHQKRKESSEGPMVSTFIYESNHFINMESPQYSLLPGPKPYIFAIMRVVGIRYPGYEYCTSRNIRCQSMMGEACIACQNRYSNVVKKEVQDLYSDDESDSESQYSDFSNEVITLDKQSSCWVNKLLDKRTFLHVNILQCWNNQGG</sequence>
<evidence type="ECO:0000313" key="3">
    <source>
        <dbReference type="Proteomes" id="UP000807769"/>
    </source>
</evidence>
<name>A0A9P7DXU5_9AGAM</name>
<feature type="compositionally biased region" description="Polar residues" evidence="1">
    <location>
        <begin position="28"/>
        <end position="38"/>
    </location>
</feature>
<accession>A0A9P7DXU5</accession>
<dbReference type="AlphaFoldDB" id="A0A9P7DXU5"/>